<keyword evidence="11 12" id="KW-0393">Immunoglobulin domain</keyword>
<dbReference type="RefSeq" id="NP_001161598.1">
    <property type="nucleotide sequence ID" value="NM_001168126.1"/>
</dbReference>
<dbReference type="SMART" id="SM00209">
    <property type="entry name" value="TSP1"/>
    <property type="match status" value="2"/>
</dbReference>
<evidence type="ECO:0000256" key="11">
    <source>
        <dbReference type="ARBA" id="ARBA00023319"/>
    </source>
</evidence>
<dbReference type="EMBL" id="GU076054">
    <property type="protein sequence ID" value="ACY92583.1"/>
    <property type="molecule type" value="mRNA"/>
</dbReference>
<dbReference type="PRINTS" id="PR01705">
    <property type="entry name" value="TSP1REPEAT"/>
</dbReference>
<dbReference type="PANTHER" id="PTHR12582">
    <property type="entry name" value="NETRIN RECEPTOR UNC5"/>
    <property type="match status" value="1"/>
</dbReference>
<keyword evidence="3 12" id="KW-0217">Developmental protein</keyword>
<dbReference type="SUPFAM" id="SSF48726">
    <property type="entry name" value="Immunoglobulin"/>
    <property type="match status" value="1"/>
</dbReference>
<dbReference type="PROSITE" id="PS51145">
    <property type="entry name" value="ZU5"/>
    <property type="match status" value="1"/>
</dbReference>
<evidence type="ECO:0000256" key="6">
    <source>
        <dbReference type="ARBA" id="ARBA00022989"/>
    </source>
</evidence>
<dbReference type="FunFam" id="1.10.533.10:FF:000092">
    <property type="entry name" value="Netrin receptor unc-5"/>
    <property type="match status" value="1"/>
</dbReference>
<keyword evidence="17" id="KW-1185">Reference proteome</keyword>
<feature type="domain" description="ZU5" evidence="15">
    <location>
        <begin position="646"/>
        <end position="794"/>
    </location>
</feature>
<evidence type="ECO:0000256" key="2">
    <source>
        <dbReference type="ARBA" id="ARBA00009844"/>
    </source>
</evidence>
<dbReference type="Proteomes" id="UP000694865">
    <property type="component" value="Unplaced"/>
</dbReference>
<evidence type="ECO:0000256" key="4">
    <source>
        <dbReference type="ARBA" id="ARBA00022692"/>
    </source>
</evidence>
<dbReference type="GeneID" id="100313667"/>
<dbReference type="Gene3D" id="2.20.100.10">
    <property type="entry name" value="Thrombospondin type-1 (TSP1) repeat"/>
    <property type="match status" value="2"/>
</dbReference>
<dbReference type="InterPro" id="IPR013783">
    <property type="entry name" value="Ig-like_fold"/>
</dbReference>
<evidence type="ECO:0000259" key="13">
    <source>
        <dbReference type="PROSITE" id="PS50017"/>
    </source>
</evidence>
<evidence type="ECO:0000256" key="3">
    <source>
        <dbReference type="ARBA" id="ARBA00022473"/>
    </source>
</evidence>
<dbReference type="FunFam" id="2.60.40.10:FF:000037">
    <property type="entry name" value="Unc-5 netrin receptor C"/>
    <property type="match status" value="1"/>
</dbReference>
<dbReference type="Pfam" id="PF00791">
    <property type="entry name" value="ZU5"/>
    <property type="match status" value="1"/>
</dbReference>
<dbReference type="OrthoDB" id="5973910at2759"/>
<dbReference type="InterPro" id="IPR000884">
    <property type="entry name" value="TSP1_rpt"/>
</dbReference>
<dbReference type="Pfam" id="PF25609">
    <property type="entry name" value="Unc5_NetrinR_N"/>
    <property type="match status" value="1"/>
</dbReference>
<protein>
    <recommendedName>
        <fullName evidence="12">Netrin receptor UNC5</fullName>
    </recommendedName>
</protein>
<dbReference type="InterPro" id="IPR003598">
    <property type="entry name" value="Ig_sub2"/>
</dbReference>
<dbReference type="InterPro" id="IPR007110">
    <property type="entry name" value="Ig-like_dom"/>
</dbReference>
<dbReference type="CDD" id="cd08781">
    <property type="entry name" value="Death_UNC5-like"/>
    <property type="match status" value="1"/>
</dbReference>
<keyword evidence="7 12" id="KW-0472">Membrane</keyword>
<dbReference type="GO" id="GO:0005042">
    <property type="term" value="F:netrin receptor activity"/>
    <property type="evidence" value="ECO:0007669"/>
    <property type="project" value="UniProtKB-UniRule"/>
</dbReference>
<feature type="domain" description="Ig-like" evidence="14">
    <location>
        <begin position="166"/>
        <end position="247"/>
    </location>
</feature>
<comment type="subcellular location">
    <subcellularLocation>
        <location evidence="12">Cell membrane</location>
        <topology evidence="12">Single-pass type I membrane protein</topology>
    </subcellularLocation>
    <subcellularLocation>
        <location evidence="1">Membrane</location>
        <topology evidence="1">Single-pass type I membrane protein</topology>
    </subcellularLocation>
</comment>
<dbReference type="PROSITE" id="PS50835">
    <property type="entry name" value="IG_LIKE"/>
    <property type="match status" value="1"/>
</dbReference>
<evidence type="ECO:0000259" key="14">
    <source>
        <dbReference type="PROSITE" id="PS50835"/>
    </source>
</evidence>
<sequence length="1072" mass="118916">MGEHMSTSMARLNVLSLYLLLIATIFLVLASRIARAQVPDQDYGAMGNPDEPIPEFIVEPEDGYIVKNADITLTCVAAPAMHIYFKCNGDWVRGKHLVQQETLDEAGNAQKEASIVLTRNEIESFFGDEDYWCQCVAWGEGGSVKSRKATIVISFLKKAFEREPLGANIEIESAFQMMCRPPEGNPLPDIYWEKDGRQIDVQEDRNYIITTDASLIINQARLADTGNYTCVAQNMASKRKSDVAKVNVYVNGAWSTWSAWTGCDSRCGKGIQRRTRTCTNPAPLNGGAPCPGSSSQTSPCTTLCPVDGSWTSWNEWSNCSPECNHIRSRTCSNPRPQNSGKLCKGLDMESRNCTDGLCKLVGIEGAEHQESDLTEPKVKKGSGDGIALYVGLIVACVVFMLVCVFIVYLIHRKVRQAGVYIDINASDMTLPGACPNQIKGHKIGQDNAHMAMLSIQPDVTQSTCQLRNQNLMMRNGDMDTTKLVMISPPVPPIYNIPNNKSKMSDSMTLSATTPSENKYETIQPLSCPECSVTPSQISPRSSFVSSCYSPVHSPDKELNVLPLDDEALKEKLDIIRETDLIGSSTDQSIKMAVETDDCNSEKSFGTLKSLSDSSSRPMSMYDSDNLGNSMCSIASTTLPTHIDPRCIAWGMMGHRGGRLTVPDTGVSVLIAEGALAKGQTEEIYIAVCREEKDRPKVKAGKETILSPVIMCGPTHLNFKKPVVVQFPHCAHVEGCNWVSSIYTCDSHPDEPPNWEKVVTIGEETINTPLYCQLDESECFLMVDRLSRFALVGESRPGHEACKILKLAAFAQPLRSLADYNIRVYVVDDTLEALEGVVQVEQRLGGHLLDKPKQLEFVDSGASLCLTIDNIMTGWRSKLSANYQEIPYYHIWSGNMNALHCAFTLERLDRQIQKIHCRITVYQVSGGKEKQCLQILTNVNETKAQFPPEMLYGLGRSRSSTVTTNSTSGCSSMTVDPPSTVFRIPRPTRNKLCICLDRPMKKGNDWRLLARKLKVDRYINFFATKPSPTEHILDLWEARCRGERALSDLLRIFKEMGRNDVVDLIEKDVGSWI</sequence>
<gene>
    <name evidence="18" type="primary">LOC100313667</name>
</gene>
<dbReference type="KEGG" id="sko:100313667"/>
<dbReference type="SMART" id="SM00408">
    <property type="entry name" value="IGc2"/>
    <property type="match status" value="1"/>
</dbReference>
<evidence type="ECO:0000256" key="10">
    <source>
        <dbReference type="ARBA" id="ARBA00023180"/>
    </source>
</evidence>
<evidence type="ECO:0000256" key="1">
    <source>
        <dbReference type="ARBA" id="ARBA00004479"/>
    </source>
</evidence>
<evidence type="ECO:0000313" key="17">
    <source>
        <dbReference type="Proteomes" id="UP000694865"/>
    </source>
</evidence>
<evidence type="ECO:0000256" key="5">
    <source>
        <dbReference type="ARBA" id="ARBA00022729"/>
    </source>
</evidence>
<dbReference type="Pfam" id="PF00531">
    <property type="entry name" value="Death"/>
    <property type="match status" value="1"/>
</dbReference>
<dbReference type="InterPro" id="IPR000488">
    <property type="entry name" value="Death_dom"/>
</dbReference>
<evidence type="ECO:0000256" key="9">
    <source>
        <dbReference type="ARBA" id="ARBA00023170"/>
    </source>
</evidence>
<dbReference type="GO" id="GO:0005886">
    <property type="term" value="C:plasma membrane"/>
    <property type="evidence" value="ECO:0007669"/>
    <property type="project" value="UniProtKB-SubCell"/>
</dbReference>
<dbReference type="Pfam" id="PF00090">
    <property type="entry name" value="TSP_1"/>
    <property type="match status" value="2"/>
</dbReference>
<reference evidence="16" key="1">
    <citation type="submission" date="2009-10" db="EMBL/GenBank/DDBJ databases">
        <authorList>
            <person name="Freeman R.M.Jr."/>
            <person name="Wu M.M."/>
            <person name="Gerhart J.J."/>
        </authorList>
    </citation>
    <scope>NUCLEOTIDE SEQUENCE</scope>
</reference>
<dbReference type="InterPro" id="IPR011029">
    <property type="entry name" value="DEATH-like_dom_sf"/>
</dbReference>
<dbReference type="PANTHER" id="PTHR12582:SF47">
    <property type="entry name" value="NETRIN RECEPTOR UNC-5"/>
    <property type="match status" value="1"/>
</dbReference>
<dbReference type="SMART" id="SM00005">
    <property type="entry name" value="DEATH"/>
    <property type="match status" value="1"/>
</dbReference>
<dbReference type="Pfam" id="PF17217">
    <property type="entry name" value="UPA"/>
    <property type="match status" value="1"/>
</dbReference>
<dbReference type="Gene3D" id="1.10.533.10">
    <property type="entry name" value="Death Domain, Fas"/>
    <property type="match status" value="1"/>
</dbReference>
<dbReference type="InterPro" id="IPR033772">
    <property type="entry name" value="UPA"/>
</dbReference>
<evidence type="ECO:0000256" key="7">
    <source>
        <dbReference type="ARBA" id="ARBA00023136"/>
    </source>
</evidence>
<dbReference type="InterPro" id="IPR036179">
    <property type="entry name" value="Ig-like_dom_sf"/>
</dbReference>
<dbReference type="AlphaFoldDB" id="D1LX77"/>
<comment type="similarity">
    <text evidence="2 12">Belongs to the unc-5 family.</text>
</comment>
<feature type="transmembrane region" description="Helical" evidence="12">
    <location>
        <begin position="386"/>
        <end position="410"/>
    </location>
</feature>
<dbReference type="SMART" id="SM00218">
    <property type="entry name" value="ZU5"/>
    <property type="match status" value="1"/>
</dbReference>
<feature type="signal peptide" evidence="12 18">
    <location>
        <begin position="1"/>
        <end position="30"/>
    </location>
</feature>
<feature type="domain" description="Death" evidence="13">
    <location>
        <begin position="1002"/>
        <end position="1068"/>
    </location>
</feature>
<dbReference type="FunFam" id="2.20.100.10:FF:000002">
    <property type="entry name" value="Unc-5 netrin receptor C"/>
    <property type="match status" value="2"/>
</dbReference>
<dbReference type="SUPFAM" id="SSF47986">
    <property type="entry name" value="DEATH domain"/>
    <property type="match status" value="1"/>
</dbReference>
<dbReference type="Gene3D" id="2.60.220.30">
    <property type="match status" value="1"/>
</dbReference>
<dbReference type="InterPro" id="IPR037936">
    <property type="entry name" value="UNC5A-D"/>
</dbReference>
<keyword evidence="5 12" id="KW-0732">Signal</keyword>
<dbReference type="PROSITE" id="PS50017">
    <property type="entry name" value="DEATH_DOMAIN"/>
    <property type="match status" value="1"/>
</dbReference>
<dbReference type="Pfam" id="PF07679">
    <property type="entry name" value="I-set"/>
    <property type="match status" value="1"/>
</dbReference>
<proteinExistence type="evidence at transcript level"/>
<dbReference type="SMART" id="SM00409">
    <property type="entry name" value="IG"/>
    <property type="match status" value="2"/>
</dbReference>
<evidence type="ECO:0000256" key="8">
    <source>
        <dbReference type="ARBA" id="ARBA00023157"/>
    </source>
</evidence>
<dbReference type="InterPro" id="IPR013098">
    <property type="entry name" value="Ig_I-set"/>
</dbReference>
<dbReference type="SUPFAM" id="SSF82895">
    <property type="entry name" value="TSP-1 type 1 repeat"/>
    <property type="match status" value="2"/>
</dbReference>
<keyword evidence="9 12" id="KW-0675">Receptor</keyword>
<dbReference type="InterPro" id="IPR057755">
    <property type="entry name" value="UNC5A-D-like_N"/>
</dbReference>
<dbReference type="PROSITE" id="PS50092">
    <property type="entry name" value="TSP1"/>
    <property type="match status" value="2"/>
</dbReference>
<feature type="chain" id="PRO_5025074268" description="Netrin receptor UNC5" evidence="12 18">
    <location>
        <begin position="31"/>
        <end position="1072"/>
    </location>
</feature>
<evidence type="ECO:0000313" key="18">
    <source>
        <dbReference type="RefSeq" id="NP_001161598.1"/>
    </source>
</evidence>
<dbReference type="InterPro" id="IPR003599">
    <property type="entry name" value="Ig_sub"/>
</dbReference>
<keyword evidence="4 12" id="KW-0812">Transmembrane</keyword>
<dbReference type="InterPro" id="IPR000906">
    <property type="entry name" value="ZU5_dom"/>
</dbReference>
<keyword evidence="8" id="KW-1015">Disulfide bond</keyword>
<accession>D1LX77</accession>
<dbReference type="InterPro" id="IPR036383">
    <property type="entry name" value="TSP1_rpt_sf"/>
</dbReference>
<evidence type="ECO:0000259" key="15">
    <source>
        <dbReference type="PROSITE" id="PS51145"/>
    </source>
</evidence>
<dbReference type="Gene3D" id="2.60.40.10">
    <property type="entry name" value="Immunoglobulins"/>
    <property type="match status" value="2"/>
</dbReference>
<comment type="function">
    <text evidence="12">Receptor for netrin required for axon guidance. Mediates axon repulsion of neuronal growth cones in the developing nervous system upon ligand binding.</text>
</comment>
<reference evidence="18" key="2">
    <citation type="submission" date="2025-05" db="UniProtKB">
        <authorList>
            <consortium name="RefSeq"/>
        </authorList>
    </citation>
    <scope>IDENTIFICATION</scope>
</reference>
<keyword evidence="6 12" id="KW-1133">Transmembrane helix</keyword>
<evidence type="ECO:0000313" key="16">
    <source>
        <dbReference type="EMBL" id="ACY92583.1"/>
    </source>
</evidence>
<organism evidence="16">
    <name type="scientific">Saccoglossus kowalevskii</name>
    <name type="common">Acorn worm</name>
    <dbReference type="NCBI Taxonomy" id="10224"/>
    <lineage>
        <taxon>Eukaryota</taxon>
        <taxon>Metazoa</taxon>
        <taxon>Hemichordata</taxon>
        <taxon>Enteropneusta</taxon>
        <taxon>Harrimaniidae</taxon>
        <taxon>Saccoglossus</taxon>
    </lineage>
</organism>
<keyword evidence="10" id="KW-0325">Glycoprotein</keyword>
<name>D1LX77_SACKO</name>
<evidence type="ECO:0000256" key="12">
    <source>
        <dbReference type="RuleBase" id="RU367033"/>
    </source>
</evidence>